<reference evidence="2 3" key="1">
    <citation type="journal article" date="2018" name="Sci. Rep.">
        <title>Genome sequence of the cauliflower mushroom Sparassis crispa (Hanabiratake) and its association with beneficial usage.</title>
        <authorList>
            <person name="Kiyama R."/>
            <person name="Furutani Y."/>
            <person name="Kawaguchi K."/>
            <person name="Nakanishi T."/>
        </authorList>
    </citation>
    <scope>NUCLEOTIDE SEQUENCE [LARGE SCALE GENOMIC DNA]</scope>
</reference>
<protein>
    <submittedName>
        <fullName evidence="2">Uncharacterized protein</fullName>
    </submittedName>
</protein>
<dbReference type="Proteomes" id="UP000287166">
    <property type="component" value="Unassembled WGS sequence"/>
</dbReference>
<comment type="caution">
    <text evidence="2">The sequence shown here is derived from an EMBL/GenBank/DDBJ whole genome shotgun (WGS) entry which is preliminary data.</text>
</comment>
<dbReference type="GeneID" id="38780878"/>
<gene>
    <name evidence="2" type="ORF">SCP_0510200</name>
</gene>
<keyword evidence="1" id="KW-0732">Signal</keyword>
<dbReference type="EMBL" id="BFAD01000005">
    <property type="protein sequence ID" value="GBE83961.1"/>
    <property type="molecule type" value="Genomic_DNA"/>
</dbReference>
<feature type="chain" id="PRO_5019059085" evidence="1">
    <location>
        <begin position="25"/>
        <end position="71"/>
    </location>
</feature>
<keyword evidence="3" id="KW-1185">Reference proteome</keyword>
<organism evidence="2 3">
    <name type="scientific">Sparassis crispa</name>
    <dbReference type="NCBI Taxonomy" id="139825"/>
    <lineage>
        <taxon>Eukaryota</taxon>
        <taxon>Fungi</taxon>
        <taxon>Dikarya</taxon>
        <taxon>Basidiomycota</taxon>
        <taxon>Agaricomycotina</taxon>
        <taxon>Agaricomycetes</taxon>
        <taxon>Polyporales</taxon>
        <taxon>Sparassidaceae</taxon>
        <taxon>Sparassis</taxon>
    </lineage>
</organism>
<dbReference type="RefSeq" id="XP_027614874.1">
    <property type="nucleotide sequence ID" value="XM_027759073.1"/>
</dbReference>
<sequence>MAAVLFTRVTVLWVIIAQFFLVNAAPVASDAVVARTPDDPCSGGLTEECLSEFGWGILGDGDGEMVKMPVE</sequence>
<dbReference type="AlphaFoldDB" id="A0A401GNZ0"/>
<dbReference type="InParanoid" id="A0A401GNZ0"/>
<feature type="signal peptide" evidence="1">
    <location>
        <begin position="1"/>
        <end position="24"/>
    </location>
</feature>
<evidence type="ECO:0000313" key="2">
    <source>
        <dbReference type="EMBL" id="GBE83961.1"/>
    </source>
</evidence>
<evidence type="ECO:0000256" key="1">
    <source>
        <dbReference type="SAM" id="SignalP"/>
    </source>
</evidence>
<accession>A0A401GNZ0</accession>
<evidence type="ECO:0000313" key="3">
    <source>
        <dbReference type="Proteomes" id="UP000287166"/>
    </source>
</evidence>
<proteinExistence type="predicted"/>
<name>A0A401GNZ0_9APHY</name>